<dbReference type="SUPFAM" id="SSF53155">
    <property type="entry name" value="Methylated DNA-protein cysteine methyltransferase domain"/>
    <property type="match status" value="1"/>
</dbReference>
<dbReference type="Gene3D" id="3.30.160.70">
    <property type="entry name" value="Methylated DNA-protein cysteine methyltransferase domain"/>
    <property type="match status" value="1"/>
</dbReference>
<keyword evidence="4" id="KW-0227">DNA damage</keyword>
<dbReference type="GO" id="GO:0003908">
    <property type="term" value="F:methylated-DNA-[protein]-cysteine S-methyltransferase activity"/>
    <property type="evidence" value="ECO:0007669"/>
    <property type="project" value="UniProtKB-EC"/>
</dbReference>
<evidence type="ECO:0000256" key="1">
    <source>
        <dbReference type="ARBA" id="ARBA00001286"/>
    </source>
</evidence>
<name>A0A0D6Q000_KOMEU</name>
<evidence type="ECO:0000259" key="7">
    <source>
        <dbReference type="Pfam" id="PF01035"/>
    </source>
</evidence>
<feature type="domain" description="Methylated-DNA-[protein]-cysteine S-methyltransferase DNA binding" evidence="7">
    <location>
        <begin position="91"/>
        <end position="170"/>
    </location>
</feature>
<dbReference type="PANTHER" id="PTHR10815:SF14">
    <property type="entry name" value="BIFUNCTIONAL TRANSCRIPTIONAL ACTIVATOR_DNA REPAIR ENZYME ADA"/>
    <property type="match status" value="1"/>
</dbReference>
<sequence length="177" mass="18876">MKPASPAAMPARLVTGRSALGAVLVAMGDEGIVAIMLGDNPESLHHAALASFPGARPVHDRMADRTLAAVLACIDTPWRSPDLKLHIQGTPFQQQVWQALRAIPCGSTVTYTELAARIGRPGAVRAVAGACAANRLAVVIPCHRVIRSDGSLSGYRWGVGRKQWLLERERAGMSPDR</sequence>
<dbReference type="Pfam" id="PF01035">
    <property type="entry name" value="DNA_binding_1"/>
    <property type="match status" value="1"/>
</dbReference>
<protein>
    <submittedName>
        <fullName evidence="8">O6-methylguanine-DNA methyltransferase</fullName>
    </submittedName>
</protein>
<accession>A0A0D6Q000</accession>
<dbReference type="InterPro" id="IPR036388">
    <property type="entry name" value="WH-like_DNA-bd_sf"/>
</dbReference>
<organism evidence="8 9">
    <name type="scientific">Komagataeibacter europaeus NBRC 3261</name>
    <dbReference type="NCBI Taxonomy" id="1234669"/>
    <lineage>
        <taxon>Bacteria</taxon>
        <taxon>Pseudomonadati</taxon>
        <taxon>Pseudomonadota</taxon>
        <taxon>Alphaproteobacteria</taxon>
        <taxon>Acetobacterales</taxon>
        <taxon>Acetobacteraceae</taxon>
        <taxon>Komagataeibacter</taxon>
    </lineage>
</organism>
<dbReference type="EMBL" id="BANI01000055">
    <property type="protein sequence ID" value="GAN96305.1"/>
    <property type="molecule type" value="Genomic_DNA"/>
</dbReference>
<keyword evidence="5" id="KW-0234">DNA repair</keyword>
<dbReference type="Gene3D" id="1.10.10.10">
    <property type="entry name" value="Winged helix-like DNA-binding domain superfamily/Winged helix DNA-binding domain"/>
    <property type="match status" value="1"/>
</dbReference>
<dbReference type="GO" id="GO:0006281">
    <property type="term" value="P:DNA repair"/>
    <property type="evidence" value="ECO:0007669"/>
    <property type="project" value="UniProtKB-KW"/>
</dbReference>
<evidence type="ECO:0000256" key="2">
    <source>
        <dbReference type="ARBA" id="ARBA00022603"/>
    </source>
</evidence>
<comment type="caution">
    <text evidence="8">The sequence shown here is derived from an EMBL/GenBank/DDBJ whole genome shotgun (WGS) entry which is preliminary data.</text>
</comment>
<proteinExistence type="predicted"/>
<dbReference type="GO" id="GO:0032259">
    <property type="term" value="P:methylation"/>
    <property type="evidence" value="ECO:0007669"/>
    <property type="project" value="UniProtKB-KW"/>
</dbReference>
<dbReference type="InterPro" id="IPR001497">
    <property type="entry name" value="MethylDNA_cys_MeTrfase_AS"/>
</dbReference>
<dbReference type="SUPFAM" id="SSF46767">
    <property type="entry name" value="Methylated DNA-protein cysteine methyltransferase, C-terminal domain"/>
    <property type="match status" value="1"/>
</dbReference>
<dbReference type="Proteomes" id="UP000032675">
    <property type="component" value="Unassembled WGS sequence"/>
</dbReference>
<evidence type="ECO:0000313" key="8">
    <source>
        <dbReference type="EMBL" id="GAN96305.1"/>
    </source>
</evidence>
<dbReference type="AlphaFoldDB" id="A0A0D6Q000"/>
<gene>
    <name evidence="8" type="ORF">Geu3261_0061_002</name>
</gene>
<dbReference type="InterPro" id="IPR014048">
    <property type="entry name" value="MethylDNA_cys_MeTrfase_DNA-bd"/>
</dbReference>
<evidence type="ECO:0000256" key="5">
    <source>
        <dbReference type="ARBA" id="ARBA00023204"/>
    </source>
</evidence>
<evidence type="ECO:0000256" key="3">
    <source>
        <dbReference type="ARBA" id="ARBA00022679"/>
    </source>
</evidence>
<dbReference type="NCBIfam" id="TIGR00589">
    <property type="entry name" value="ogt"/>
    <property type="match status" value="1"/>
</dbReference>
<dbReference type="InterPro" id="IPR036631">
    <property type="entry name" value="MGMT_N_sf"/>
</dbReference>
<reference evidence="8 9" key="1">
    <citation type="submission" date="2012-11" db="EMBL/GenBank/DDBJ databases">
        <title>Whole genome sequence of Gluconacetobacter europaeus NBRC3261.</title>
        <authorList>
            <person name="Azuma Y."/>
            <person name="Higashiura N."/>
            <person name="Hirakawa H."/>
            <person name="Matsushita K."/>
        </authorList>
    </citation>
    <scope>NUCLEOTIDE SEQUENCE [LARGE SCALE GENOMIC DNA]</scope>
    <source>
        <strain evidence="8 9">NBRC 3261</strain>
    </source>
</reference>
<comment type="catalytic activity">
    <reaction evidence="1">
        <text>a 4-O-methyl-thymidine in DNA + L-cysteinyl-[protein] = a thymidine in DNA + S-methyl-L-cysteinyl-[protein]</text>
        <dbReference type="Rhea" id="RHEA:53428"/>
        <dbReference type="Rhea" id="RHEA-COMP:10131"/>
        <dbReference type="Rhea" id="RHEA-COMP:10132"/>
        <dbReference type="Rhea" id="RHEA-COMP:13555"/>
        <dbReference type="Rhea" id="RHEA-COMP:13556"/>
        <dbReference type="ChEBI" id="CHEBI:29950"/>
        <dbReference type="ChEBI" id="CHEBI:82612"/>
        <dbReference type="ChEBI" id="CHEBI:137386"/>
        <dbReference type="ChEBI" id="CHEBI:137387"/>
        <dbReference type="EC" id="2.1.1.63"/>
    </reaction>
</comment>
<dbReference type="PROSITE" id="PS00374">
    <property type="entry name" value="MGMT"/>
    <property type="match status" value="1"/>
</dbReference>
<dbReference type="PANTHER" id="PTHR10815">
    <property type="entry name" value="METHYLATED-DNA--PROTEIN-CYSTEINE METHYLTRANSFERASE"/>
    <property type="match status" value="1"/>
</dbReference>
<dbReference type="CDD" id="cd06445">
    <property type="entry name" value="ATase"/>
    <property type="match status" value="1"/>
</dbReference>
<evidence type="ECO:0000256" key="6">
    <source>
        <dbReference type="ARBA" id="ARBA00049348"/>
    </source>
</evidence>
<dbReference type="FunFam" id="1.10.10.10:FF:000410">
    <property type="entry name" value="ADA regulatory protein, putative"/>
    <property type="match status" value="1"/>
</dbReference>
<evidence type="ECO:0000256" key="4">
    <source>
        <dbReference type="ARBA" id="ARBA00022763"/>
    </source>
</evidence>
<evidence type="ECO:0000313" key="9">
    <source>
        <dbReference type="Proteomes" id="UP000032675"/>
    </source>
</evidence>
<keyword evidence="3 8" id="KW-0808">Transferase</keyword>
<comment type="catalytic activity">
    <reaction evidence="6">
        <text>a 6-O-methyl-2'-deoxyguanosine in DNA + L-cysteinyl-[protein] = S-methyl-L-cysteinyl-[protein] + a 2'-deoxyguanosine in DNA</text>
        <dbReference type="Rhea" id="RHEA:24000"/>
        <dbReference type="Rhea" id="RHEA-COMP:10131"/>
        <dbReference type="Rhea" id="RHEA-COMP:10132"/>
        <dbReference type="Rhea" id="RHEA-COMP:11367"/>
        <dbReference type="Rhea" id="RHEA-COMP:11368"/>
        <dbReference type="ChEBI" id="CHEBI:29950"/>
        <dbReference type="ChEBI" id="CHEBI:82612"/>
        <dbReference type="ChEBI" id="CHEBI:85445"/>
        <dbReference type="ChEBI" id="CHEBI:85448"/>
        <dbReference type="EC" id="2.1.1.63"/>
    </reaction>
</comment>
<dbReference type="InterPro" id="IPR036217">
    <property type="entry name" value="MethylDNA_cys_MeTrfase_DNAb"/>
</dbReference>
<keyword evidence="2 8" id="KW-0489">Methyltransferase</keyword>